<evidence type="ECO:0000256" key="2">
    <source>
        <dbReference type="PIRSR" id="PIRSR602401-1"/>
    </source>
</evidence>
<dbReference type="FunFam" id="1.10.630.10:FF:000051">
    <property type="entry name" value="Cytochrome P450 monooxygenase (Fum15)"/>
    <property type="match status" value="1"/>
</dbReference>
<dbReference type="GO" id="GO:0016705">
    <property type="term" value="F:oxidoreductase activity, acting on paired donors, with incorporation or reduction of molecular oxygen"/>
    <property type="evidence" value="ECO:0007669"/>
    <property type="project" value="InterPro"/>
</dbReference>
<dbReference type="PRINTS" id="PR00385">
    <property type="entry name" value="P450"/>
</dbReference>
<dbReference type="SMR" id="Q5BC46"/>
<accession>C8VKI4</accession>
<dbReference type="OMA" id="MKHYGEV"/>
<sequence>MAPIPWGMLYVSVVGYSVLTSNLFTFFVLATALTALKIVYASFLYPEYLTPIKHIPTPPLTAQKRSWVRGNTDTYVVISPFEGMLNWTKSVPNNGLLRYYIIGNIEQVLVTTPKALSELLVQNAYDYQKPESIRISLARIAGEHGILLVEGQEHKRHRKNLMPAFSYRHIKDLYPTFWAKSVEMVKCIEKDLQDRRDTGDITVTVRPWASRATLDIIGLAGMDRDFGSLADPQNELAAQYHRILEDPPLWLKLLFAAAFVLGNEELVMALPVKRNRDIAEGAKYVRQVAQQLISEKRERIKHNPEKAEGGGGGKDILSVALNSGNFTDIELIDQMMTFLAAGHETTSSALQWSVYALCKHPDIQTRLRQEIRSNLPSVSSNDPKPITAEAVDSLPYLHAFCNEVLRFHPSVPITFRTTTRDTTLAGTLLPKGTQLTISPEVINHDPDLWGPDAHIFNPDRWLGPGRANTGGASSNYALMTFLHGPRSCIGQGFAKAELACLVAAMVGRFEMELADPGKKLAVRRTATISPVDGVVARLTPLDGW</sequence>
<keyword evidence="2" id="KW-0408">Iron</keyword>
<dbReference type="GO" id="GO:0004497">
    <property type="term" value="F:monooxygenase activity"/>
    <property type="evidence" value="ECO:0007669"/>
    <property type="project" value="InterPro"/>
</dbReference>
<evidence type="ECO:0000256" key="3">
    <source>
        <dbReference type="SAM" id="Phobius"/>
    </source>
</evidence>
<protein>
    <submittedName>
        <fullName evidence="4">Cytochrome P450, putative (Eurofung)</fullName>
    </submittedName>
</protein>
<organism evidence="4 5">
    <name type="scientific">Emericella nidulans (strain FGSC A4 / ATCC 38163 / CBS 112.46 / NRRL 194 / M139)</name>
    <name type="common">Aspergillus nidulans</name>
    <dbReference type="NCBI Taxonomy" id="227321"/>
    <lineage>
        <taxon>Eukaryota</taxon>
        <taxon>Fungi</taxon>
        <taxon>Dikarya</taxon>
        <taxon>Ascomycota</taxon>
        <taxon>Pezizomycotina</taxon>
        <taxon>Eurotiomycetes</taxon>
        <taxon>Eurotiomycetidae</taxon>
        <taxon>Eurotiales</taxon>
        <taxon>Aspergillaceae</taxon>
        <taxon>Aspergillus</taxon>
        <taxon>Aspergillus subgen. Nidulantes</taxon>
    </lineage>
</organism>
<dbReference type="InterPro" id="IPR001128">
    <property type="entry name" value="Cyt_P450"/>
</dbReference>
<dbReference type="InParanoid" id="Q5BC46"/>
<dbReference type="CDD" id="cd11069">
    <property type="entry name" value="CYP_FUM15-like"/>
    <property type="match status" value="1"/>
</dbReference>
<dbReference type="KEGG" id="ani:ANIA_01884"/>
<keyword evidence="3" id="KW-0812">Transmembrane</keyword>
<name>Q5BC46_EMENI</name>
<reference evidence="5" key="1">
    <citation type="journal article" date="2005" name="Nature">
        <title>Sequencing of Aspergillus nidulans and comparative analysis with A. fumigatus and A. oryzae.</title>
        <authorList>
            <person name="Galagan J.E."/>
            <person name="Calvo S.E."/>
            <person name="Cuomo C."/>
            <person name="Ma L.J."/>
            <person name="Wortman J.R."/>
            <person name="Batzoglou S."/>
            <person name="Lee S.I."/>
            <person name="Basturkmen M."/>
            <person name="Spevak C.C."/>
            <person name="Clutterbuck J."/>
            <person name="Kapitonov V."/>
            <person name="Jurka J."/>
            <person name="Scazzocchio C."/>
            <person name="Farman M."/>
            <person name="Butler J."/>
            <person name="Purcell S."/>
            <person name="Harris S."/>
            <person name="Braus G.H."/>
            <person name="Draht O."/>
            <person name="Busch S."/>
            <person name="D'Enfert C."/>
            <person name="Bouchier C."/>
            <person name="Goldman G.H."/>
            <person name="Bell-Pedersen D."/>
            <person name="Griffiths-Jones S."/>
            <person name="Doonan J.H."/>
            <person name="Yu J."/>
            <person name="Vienken K."/>
            <person name="Pain A."/>
            <person name="Freitag M."/>
            <person name="Selker E.U."/>
            <person name="Archer D.B."/>
            <person name="Penalva M.A."/>
            <person name="Oakley B.R."/>
            <person name="Momany M."/>
            <person name="Tanaka T."/>
            <person name="Kumagai T."/>
            <person name="Asai K."/>
            <person name="Machida M."/>
            <person name="Nierman W.C."/>
            <person name="Denning D.W."/>
            <person name="Caddick M."/>
            <person name="Hynes M."/>
            <person name="Paoletti M."/>
            <person name="Fischer R."/>
            <person name="Miller B."/>
            <person name="Dyer P."/>
            <person name="Sachs M.S."/>
            <person name="Osmani S.A."/>
            <person name="Birren B.W."/>
        </authorList>
    </citation>
    <scope>NUCLEOTIDE SEQUENCE [LARGE SCALE GENOMIC DNA]</scope>
    <source>
        <strain evidence="5">FGSC A4 / ATCC 38163 / CBS 112.46 / NRRL 194 / M139</strain>
    </source>
</reference>
<comment type="cofactor">
    <cofactor evidence="2">
        <name>heme</name>
        <dbReference type="ChEBI" id="CHEBI:30413"/>
    </cofactor>
</comment>
<proteinExistence type="inferred from homology"/>
<accession>Q5BC46</accession>
<evidence type="ECO:0000313" key="5">
    <source>
        <dbReference type="Proteomes" id="UP000000560"/>
    </source>
</evidence>
<dbReference type="InterPro" id="IPR050121">
    <property type="entry name" value="Cytochrome_P450_monoxygenase"/>
</dbReference>
<gene>
    <name evidence="4" type="ORF">ANIA_01884</name>
</gene>
<dbReference type="RefSeq" id="XP_659488.1">
    <property type="nucleotide sequence ID" value="XM_654396.1"/>
</dbReference>
<dbReference type="HOGENOM" id="CLU_001570_5_11_1"/>
<evidence type="ECO:0000256" key="1">
    <source>
        <dbReference type="ARBA" id="ARBA00010617"/>
    </source>
</evidence>
<reference evidence="5" key="2">
    <citation type="journal article" date="2009" name="Fungal Genet. Biol.">
        <title>The 2008 update of the Aspergillus nidulans genome annotation: a community effort.</title>
        <authorList>
            <person name="Wortman J.R."/>
            <person name="Gilsenan J.M."/>
            <person name="Joardar V."/>
            <person name="Deegan J."/>
            <person name="Clutterbuck J."/>
            <person name="Andersen M.R."/>
            <person name="Archer D."/>
            <person name="Bencina M."/>
            <person name="Braus G."/>
            <person name="Coutinho P."/>
            <person name="von Dohren H."/>
            <person name="Doonan J."/>
            <person name="Driessen A.J."/>
            <person name="Durek P."/>
            <person name="Espeso E."/>
            <person name="Fekete E."/>
            <person name="Flipphi M."/>
            <person name="Estrada C.G."/>
            <person name="Geysens S."/>
            <person name="Goldman G."/>
            <person name="de Groot P.W."/>
            <person name="Hansen K."/>
            <person name="Harris S.D."/>
            <person name="Heinekamp T."/>
            <person name="Helmstaedt K."/>
            <person name="Henrissat B."/>
            <person name="Hofmann G."/>
            <person name="Homan T."/>
            <person name="Horio T."/>
            <person name="Horiuchi H."/>
            <person name="James S."/>
            <person name="Jones M."/>
            <person name="Karaffa L."/>
            <person name="Karanyi Z."/>
            <person name="Kato M."/>
            <person name="Keller N."/>
            <person name="Kelly D.E."/>
            <person name="Kiel J.A."/>
            <person name="Kim J.M."/>
            <person name="van der Klei I.J."/>
            <person name="Klis F.M."/>
            <person name="Kovalchuk A."/>
            <person name="Krasevec N."/>
            <person name="Kubicek C.P."/>
            <person name="Liu B."/>
            <person name="Maccabe A."/>
            <person name="Meyer V."/>
            <person name="Mirabito P."/>
            <person name="Miskei M."/>
            <person name="Mos M."/>
            <person name="Mullins J."/>
            <person name="Nelson D.R."/>
            <person name="Nielsen J."/>
            <person name="Oakley B.R."/>
            <person name="Osmani S.A."/>
            <person name="Pakula T."/>
            <person name="Paszewski A."/>
            <person name="Paulsen I."/>
            <person name="Pilsyk S."/>
            <person name="Pocsi I."/>
            <person name="Punt P.J."/>
            <person name="Ram A.F."/>
            <person name="Ren Q."/>
            <person name="Robellet X."/>
            <person name="Robson G."/>
            <person name="Seiboth B."/>
            <person name="van Solingen P."/>
            <person name="Specht T."/>
            <person name="Sun J."/>
            <person name="Taheri-Talesh N."/>
            <person name="Takeshita N."/>
            <person name="Ussery D."/>
            <person name="vanKuyk P.A."/>
            <person name="Visser H."/>
            <person name="van de Vondervoort P.J."/>
            <person name="de Vries R.P."/>
            <person name="Walton J."/>
            <person name="Xiang X."/>
            <person name="Xiong Y."/>
            <person name="Zeng A.P."/>
            <person name="Brandt B.W."/>
            <person name="Cornell M.J."/>
            <person name="van den Hondel C.A."/>
            <person name="Visser J."/>
            <person name="Oliver S.G."/>
            <person name="Turner G."/>
        </authorList>
    </citation>
    <scope>GENOME REANNOTATION</scope>
    <source>
        <strain evidence="5">FGSC A4 / ATCC 38163 / CBS 112.46 / NRRL 194 / M139</strain>
    </source>
</reference>
<keyword evidence="5" id="KW-1185">Reference proteome</keyword>
<dbReference type="AlphaFoldDB" id="Q5BC46"/>
<dbReference type="InterPro" id="IPR002401">
    <property type="entry name" value="Cyt_P450_E_grp-I"/>
</dbReference>
<dbReference type="SUPFAM" id="SSF48264">
    <property type="entry name" value="Cytochrome P450"/>
    <property type="match status" value="1"/>
</dbReference>
<dbReference type="PRINTS" id="PR00463">
    <property type="entry name" value="EP450I"/>
</dbReference>
<keyword evidence="2" id="KW-0479">Metal-binding</keyword>
<dbReference type="GO" id="GO:0005506">
    <property type="term" value="F:iron ion binding"/>
    <property type="evidence" value="ECO:0007669"/>
    <property type="project" value="InterPro"/>
</dbReference>
<keyword evidence="2" id="KW-0349">Heme</keyword>
<dbReference type="eggNOG" id="KOG0157">
    <property type="taxonomic scope" value="Eukaryota"/>
</dbReference>
<dbReference type="Gene3D" id="1.10.630.10">
    <property type="entry name" value="Cytochrome P450"/>
    <property type="match status" value="1"/>
</dbReference>
<dbReference type="PANTHER" id="PTHR24305">
    <property type="entry name" value="CYTOCHROME P450"/>
    <property type="match status" value="1"/>
</dbReference>
<comment type="similarity">
    <text evidence="1">Belongs to the cytochrome P450 family.</text>
</comment>
<dbReference type="Proteomes" id="UP000000560">
    <property type="component" value="Chromosome VII"/>
</dbReference>
<dbReference type="Pfam" id="PF00067">
    <property type="entry name" value="p450"/>
    <property type="match status" value="1"/>
</dbReference>
<dbReference type="GO" id="GO:0020037">
    <property type="term" value="F:heme binding"/>
    <property type="evidence" value="ECO:0007669"/>
    <property type="project" value="InterPro"/>
</dbReference>
<keyword evidence="3" id="KW-1133">Transmembrane helix</keyword>
<dbReference type="PANTHER" id="PTHR24305:SF227">
    <property type="entry name" value="P450, PUTATIVE (EUROFUNG)-RELATED"/>
    <property type="match status" value="1"/>
</dbReference>
<keyword evidence="3" id="KW-0472">Membrane</keyword>
<dbReference type="EMBL" id="BN001307">
    <property type="protein sequence ID" value="CBF85753.1"/>
    <property type="molecule type" value="Genomic_DNA"/>
</dbReference>
<evidence type="ECO:0000313" key="4">
    <source>
        <dbReference type="EMBL" id="CBF85753.1"/>
    </source>
</evidence>
<feature type="binding site" description="axial binding residue" evidence="2">
    <location>
        <position position="488"/>
    </location>
    <ligand>
        <name>heme</name>
        <dbReference type="ChEBI" id="CHEBI:30413"/>
    </ligand>
    <ligandPart>
        <name>Fe</name>
        <dbReference type="ChEBI" id="CHEBI:18248"/>
    </ligandPart>
</feature>
<feature type="transmembrane region" description="Helical" evidence="3">
    <location>
        <begin position="23"/>
        <end position="45"/>
    </location>
</feature>
<dbReference type="GO" id="GO:0044550">
    <property type="term" value="P:secondary metabolite biosynthetic process"/>
    <property type="evidence" value="ECO:0007669"/>
    <property type="project" value="UniProtKB-ARBA"/>
</dbReference>
<dbReference type="InterPro" id="IPR036396">
    <property type="entry name" value="Cyt_P450_sf"/>
</dbReference>
<dbReference type="GeneID" id="2874799"/>
<dbReference type="OrthoDB" id="1470350at2759"/>